<dbReference type="EMBL" id="BMAR01000024">
    <property type="protein sequence ID" value="GFR48554.1"/>
    <property type="molecule type" value="Genomic_DNA"/>
</dbReference>
<organism evidence="3 4">
    <name type="scientific">Astrephomene gubernaculifera</name>
    <dbReference type="NCBI Taxonomy" id="47775"/>
    <lineage>
        <taxon>Eukaryota</taxon>
        <taxon>Viridiplantae</taxon>
        <taxon>Chlorophyta</taxon>
        <taxon>core chlorophytes</taxon>
        <taxon>Chlorophyceae</taxon>
        <taxon>CS clade</taxon>
        <taxon>Chlamydomonadales</taxon>
        <taxon>Astrephomenaceae</taxon>
        <taxon>Astrephomene</taxon>
    </lineage>
</organism>
<keyword evidence="1" id="KW-1133">Transmembrane helix</keyword>
<protein>
    <recommendedName>
        <fullName evidence="2">Fatty acid desaturase domain-containing protein</fullName>
    </recommendedName>
</protein>
<feature type="transmembrane region" description="Helical" evidence="1">
    <location>
        <begin position="190"/>
        <end position="209"/>
    </location>
</feature>
<proteinExistence type="predicted"/>
<dbReference type="GO" id="GO:0006629">
    <property type="term" value="P:lipid metabolic process"/>
    <property type="evidence" value="ECO:0007669"/>
    <property type="project" value="InterPro"/>
</dbReference>
<feature type="transmembrane region" description="Helical" evidence="1">
    <location>
        <begin position="48"/>
        <end position="68"/>
    </location>
</feature>
<dbReference type="AlphaFoldDB" id="A0AAD3DUV7"/>
<dbReference type="PANTHER" id="PTHR36459:SF1">
    <property type="entry name" value="FATTY ACID DESATURASE DOMAIN-CONTAINING PROTEIN-RELATED"/>
    <property type="match status" value="1"/>
</dbReference>
<dbReference type="PANTHER" id="PTHR36459">
    <property type="entry name" value="ORF"/>
    <property type="match status" value="1"/>
</dbReference>
<evidence type="ECO:0000259" key="2">
    <source>
        <dbReference type="Pfam" id="PF00487"/>
    </source>
</evidence>
<dbReference type="Proteomes" id="UP001054857">
    <property type="component" value="Unassembled WGS sequence"/>
</dbReference>
<sequence length="371" mass="42585">MTMDANKEPIELARRDTESPRAEYLLRLPSRVAKPLCALLQDPRDEPILHLLCNQLLLVVPAATLLFTCTQSHWLGALYLALNYALFLQRYMLTLHFTEHRGLFKREYGLLNAIIPYFLCNLYGVPCGFYNLHHVVMHHVEDNASPGDLSSTETMQRDSLRHFARYWVRFWLGTWVELPLYALRKGRPRQAAACVACATTYWAVLAALWRLNSVATLWALVVPFFVSTFALMFGNWSQHVFVDPDEPRNTYRSTYNCVACSDNQRTYNDGYHIIHHLNSRLHWSELPRRFVDTLAAHDDNDALVFRGIGFFDVGLMVFTGQLDRLASYIVPCGPKQRARSREEWVALLRYRLQPARIKGAAPAARLQAAAS</sequence>
<keyword evidence="1" id="KW-0472">Membrane</keyword>
<keyword evidence="1" id="KW-0812">Transmembrane</keyword>
<dbReference type="InterPro" id="IPR005804">
    <property type="entry name" value="FA_desaturase_dom"/>
</dbReference>
<accession>A0AAD3DUV7</accession>
<feature type="transmembrane region" description="Helical" evidence="1">
    <location>
        <begin position="114"/>
        <end position="132"/>
    </location>
</feature>
<dbReference type="Pfam" id="PF00487">
    <property type="entry name" value="FA_desaturase"/>
    <property type="match status" value="1"/>
</dbReference>
<evidence type="ECO:0000313" key="4">
    <source>
        <dbReference type="Proteomes" id="UP001054857"/>
    </source>
</evidence>
<comment type="caution">
    <text evidence="3">The sequence shown here is derived from an EMBL/GenBank/DDBJ whole genome shotgun (WGS) entry which is preliminary data.</text>
</comment>
<feature type="transmembrane region" description="Helical" evidence="1">
    <location>
        <begin position="215"/>
        <end position="234"/>
    </location>
</feature>
<gene>
    <name evidence="3" type="ORF">Agub_g10453</name>
</gene>
<name>A0AAD3DUV7_9CHLO</name>
<keyword evidence="4" id="KW-1185">Reference proteome</keyword>
<evidence type="ECO:0000256" key="1">
    <source>
        <dbReference type="SAM" id="Phobius"/>
    </source>
</evidence>
<reference evidence="3 4" key="1">
    <citation type="journal article" date="2021" name="Sci. Rep.">
        <title>Genome sequencing of the multicellular alga Astrephomene provides insights into convergent evolution of germ-soma differentiation.</title>
        <authorList>
            <person name="Yamashita S."/>
            <person name="Yamamoto K."/>
            <person name="Matsuzaki R."/>
            <person name="Suzuki S."/>
            <person name="Yamaguchi H."/>
            <person name="Hirooka S."/>
            <person name="Minakuchi Y."/>
            <person name="Miyagishima S."/>
            <person name="Kawachi M."/>
            <person name="Toyoda A."/>
            <person name="Nozaki H."/>
        </authorList>
    </citation>
    <scope>NUCLEOTIDE SEQUENCE [LARGE SCALE GENOMIC DNA]</scope>
    <source>
        <strain evidence="3 4">NIES-4017</strain>
    </source>
</reference>
<evidence type="ECO:0000313" key="3">
    <source>
        <dbReference type="EMBL" id="GFR48554.1"/>
    </source>
</evidence>
<feature type="transmembrane region" description="Helical" evidence="1">
    <location>
        <begin position="74"/>
        <end position="93"/>
    </location>
</feature>
<feature type="domain" description="Fatty acid desaturase" evidence="2">
    <location>
        <begin position="73"/>
        <end position="290"/>
    </location>
</feature>